<feature type="domain" description="Polysaccharide export protein N-terminal" evidence="3">
    <location>
        <begin position="105"/>
        <end position="162"/>
    </location>
</feature>
<name>A0A127M7M2_9GAMM</name>
<gene>
    <name evidence="4" type="ORF">AZF00_13405</name>
</gene>
<protein>
    <recommendedName>
        <fullName evidence="3">Polysaccharide export protein N-terminal domain-containing protein</fullName>
    </recommendedName>
</protein>
<evidence type="ECO:0000256" key="2">
    <source>
        <dbReference type="SAM" id="MobiDB-lite"/>
    </source>
</evidence>
<keyword evidence="1" id="KW-0732">Signal</keyword>
<dbReference type="Gene3D" id="3.30.1950.10">
    <property type="entry name" value="wza like domain"/>
    <property type="match status" value="1"/>
</dbReference>
<dbReference type="Proteomes" id="UP000074119">
    <property type="component" value="Chromosome"/>
</dbReference>
<reference evidence="4 5" key="1">
    <citation type="submission" date="2015-12" db="EMBL/GenBank/DDBJ databases">
        <authorList>
            <person name="Shamseldin A."/>
            <person name="Moawad H."/>
            <person name="Abd El-Rahim W.M."/>
            <person name="Sadowsky M.J."/>
        </authorList>
    </citation>
    <scope>NUCLEOTIDE SEQUENCE [LARGE SCALE GENOMIC DNA]</scope>
    <source>
        <strain evidence="4 5">SM2</strain>
    </source>
</reference>
<sequence length="421" mass="46498">MNITAVCKLTPRHIWPVLFLSLTVGCAGHSSSRVQDLRHDEAKLQTEAKVDQEFSRLYTDRCTDDATHFAGDNSNYSVTEPLPTAFRNPGTPRSNESRSSRLLPLSPGDKIEILIHEGEEFSGEYIVNYDGNIELPYLSPVKVIGLDTEEVEARLSLLLVQERIFLAHTLRISVRPLQWAPVMVSVSGAVYEPGRQLINDLIPQQTHEDKGVITGDYPTKRYLSEALRSASGVRPDARVDKIILIRDGWQQEINLAGIFSGHSSVDVPLIAGDQIIVPSTGCLQRALIRPTQITPKGIRVFISNLTETARNNSQAAVGNYSSSMPYGSRLFQAVVSGNCTGGTRMTNSSRYVVLVGQNPLTGKSEVIERNIEEILRNPDVEALNPYLLPNDTISCYDSTLTNVRDIAKAISDIVSPFKLLR</sequence>
<dbReference type="RefSeq" id="WP_062383929.1">
    <property type="nucleotide sequence ID" value="NZ_CP014544.1"/>
</dbReference>
<dbReference type="PANTHER" id="PTHR33619:SF3">
    <property type="entry name" value="POLYSACCHARIDE EXPORT PROTEIN GFCE-RELATED"/>
    <property type="match status" value="1"/>
</dbReference>
<proteinExistence type="predicted"/>
<dbReference type="InterPro" id="IPR049712">
    <property type="entry name" value="Poly_export"/>
</dbReference>
<evidence type="ECO:0000256" key="1">
    <source>
        <dbReference type="ARBA" id="ARBA00022729"/>
    </source>
</evidence>
<dbReference type="InterPro" id="IPR003715">
    <property type="entry name" value="Poly_export_N"/>
</dbReference>
<dbReference type="STRING" id="1470434.AZF00_13405"/>
<dbReference type="PANTHER" id="PTHR33619">
    <property type="entry name" value="POLYSACCHARIDE EXPORT PROTEIN GFCE-RELATED"/>
    <property type="match status" value="1"/>
</dbReference>
<dbReference type="EMBL" id="CP014544">
    <property type="protein sequence ID" value="AMO69239.1"/>
    <property type="molecule type" value="Genomic_DNA"/>
</dbReference>
<dbReference type="Pfam" id="PF02563">
    <property type="entry name" value="Poly_export"/>
    <property type="match status" value="1"/>
</dbReference>
<accession>A0A127M7M2</accession>
<evidence type="ECO:0000313" key="4">
    <source>
        <dbReference type="EMBL" id="AMO69239.1"/>
    </source>
</evidence>
<dbReference type="GO" id="GO:0015159">
    <property type="term" value="F:polysaccharide transmembrane transporter activity"/>
    <property type="evidence" value="ECO:0007669"/>
    <property type="project" value="InterPro"/>
</dbReference>
<feature type="region of interest" description="Disordered" evidence="2">
    <location>
        <begin position="69"/>
        <end position="102"/>
    </location>
</feature>
<dbReference type="KEGG" id="zal:AZF00_13405"/>
<evidence type="ECO:0000313" key="5">
    <source>
        <dbReference type="Proteomes" id="UP000074119"/>
    </source>
</evidence>
<dbReference type="Gene3D" id="3.10.560.10">
    <property type="entry name" value="Outer membrane lipoprotein wza domain like"/>
    <property type="match status" value="1"/>
</dbReference>
<organism evidence="4 5">
    <name type="scientific">Zhongshania aliphaticivorans</name>
    <dbReference type="NCBI Taxonomy" id="1470434"/>
    <lineage>
        <taxon>Bacteria</taxon>
        <taxon>Pseudomonadati</taxon>
        <taxon>Pseudomonadota</taxon>
        <taxon>Gammaproteobacteria</taxon>
        <taxon>Cellvibrionales</taxon>
        <taxon>Spongiibacteraceae</taxon>
        <taxon>Zhongshania</taxon>
    </lineage>
</organism>
<evidence type="ECO:0000259" key="3">
    <source>
        <dbReference type="Pfam" id="PF02563"/>
    </source>
</evidence>
<dbReference type="AlphaFoldDB" id="A0A127M7M2"/>